<dbReference type="GO" id="GO:0008237">
    <property type="term" value="F:metallopeptidase activity"/>
    <property type="evidence" value="ECO:0007669"/>
    <property type="project" value="UniProtKB-KW"/>
</dbReference>
<keyword evidence="4" id="KW-0862">Zinc</keyword>
<sequence>MKRYDIPSHAGTIVLDGVDLNELELQISDIERDFKVREIDITFKEEKLYDNQVRHSSDAYKFIKEVIFDGMEIQEHFVVLYMNQANRITGYYKHSKGTINSTQVDIEIITAVAIKTLSKAMIISHNHPSGNTRPSEADRRMTKRLKEAASMFDISVLDHIICTADNYYSFADNSEGSLSGPSEESVVTAMRERILQGLRQVTEANSPNIHRMIQTKEGYRKLEERILEKVLRDNRIPEAVIPQIEMEWN</sequence>
<dbReference type="PANTHER" id="PTHR30471">
    <property type="entry name" value="DNA REPAIR PROTEIN RADC"/>
    <property type="match status" value="1"/>
</dbReference>
<dbReference type="InterPro" id="IPR025657">
    <property type="entry name" value="RadC_JAB"/>
</dbReference>
<evidence type="ECO:0000256" key="2">
    <source>
        <dbReference type="ARBA" id="ARBA00022723"/>
    </source>
</evidence>
<name>A0A7H0VBT5_9FLAO</name>
<gene>
    <name evidence="7" type="ORF">H4K34_12455</name>
</gene>
<protein>
    <submittedName>
        <fullName evidence="7">JAB domain-containing protein</fullName>
    </submittedName>
</protein>
<dbReference type="PANTHER" id="PTHR30471:SF3">
    <property type="entry name" value="UPF0758 PROTEIN YEES-RELATED"/>
    <property type="match status" value="1"/>
</dbReference>
<accession>A0A7H0VBT5</accession>
<dbReference type="GO" id="GO:0046872">
    <property type="term" value="F:metal ion binding"/>
    <property type="evidence" value="ECO:0007669"/>
    <property type="project" value="UniProtKB-KW"/>
</dbReference>
<keyword evidence="2" id="KW-0479">Metal-binding</keyword>
<keyword evidence="5" id="KW-0482">Metalloprotease</keyword>
<evidence type="ECO:0000313" key="7">
    <source>
        <dbReference type="EMBL" id="QNR23183.1"/>
    </source>
</evidence>
<dbReference type="RefSeq" id="WP_210757719.1">
    <property type="nucleotide sequence ID" value="NZ_CP060139.1"/>
</dbReference>
<dbReference type="Pfam" id="PF04002">
    <property type="entry name" value="RadC"/>
    <property type="match status" value="1"/>
</dbReference>
<evidence type="ECO:0000259" key="6">
    <source>
        <dbReference type="PROSITE" id="PS50249"/>
    </source>
</evidence>
<dbReference type="PROSITE" id="PS01302">
    <property type="entry name" value="UPF0758"/>
    <property type="match status" value="1"/>
</dbReference>
<evidence type="ECO:0000256" key="3">
    <source>
        <dbReference type="ARBA" id="ARBA00022801"/>
    </source>
</evidence>
<evidence type="ECO:0000256" key="5">
    <source>
        <dbReference type="ARBA" id="ARBA00023049"/>
    </source>
</evidence>
<dbReference type="Gene3D" id="3.40.140.10">
    <property type="entry name" value="Cytidine Deaminase, domain 2"/>
    <property type="match status" value="1"/>
</dbReference>
<dbReference type="PROSITE" id="PS50249">
    <property type="entry name" value="MPN"/>
    <property type="match status" value="1"/>
</dbReference>
<dbReference type="Proteomes" id="UP000516305">
    <property type="component" value="Chromosome"/>
</dbReference>
<dbReference type="InterPro" id="IPR020891">
    <property type="entry name" value="UPF0758_CS"/>
</dbReference>
<keyword evidence="3" id="KW-0378">Hydrolase</keyword>
<dbReference type="CDD" id="cd08071">
    <property type="entry name" value="MPN_DUF2466"/>
    <property type="match status" value="1"/>
</dbReference>
<dbReference type="KEGG" id="chyd:H4K34_12455"/>
<dbReference type="GO" id="GO:0006508">
    <property type="term" value="P:proteolysis"/>
    <property type="evidence" value="ECO:0007669"/>
    <property type="project" value="UniProtKB-KW"/>
</dbReference>
<evidence type="ECO:0000256" key="4">
    <source>
        <dbReference type="ARBA" id="ARBA00022833"/>
    </source>
</evidence>
<reference evidence="7 8" key="1">
    <citation type="submission" date="2020-08" db="EMBL/GenBank/DDBJ databases">
        <title>Croceimicrobium hydrocarbonivorans gen. nov., sp. nov., a novel marine bacterium isolated from a bacterial consortium that degrades polyethylene terephthalate.</title>
        <authorList>
            <person name="Liu R."/>
        </authorList>
    </citation>
    <scope>NUCLEOTIDE SEQUENCE [LARGE SCALE GENOMIC DNA]</scope>
    <source>
        <strain evidence="7 8">A20-9</strain>
    </source>
</reference>
<dbReference type="EMBL" id="CP060139">
    <property type="protein sequence ID" value="QNR23183.1"/>
    <property type="molecule type" value="Genomic_DNA"/>
</dbReference>
<organism evidence="7 8">
    <name type="scientific">Croceimicrobium hydrocarbonivorans</name>
    <dbReference type="NCBI Taxonomy" id="2761580"/>
    <lineage>
        <taxon>Bacteria</taxon>
        <taxon>Pseudomonadati</taxon>
        <taxon>Bacteroidota</taxon>
        <taxon>Flavobacteriia</taxon>
        <taxon>Flavobacteriales</taxon>
        <taxon>Owenweeksiaceae</taxon>
        <taxon>Croceimicrobium</taxon>
    </lineage>
</organism>
<keyword evidence="1" id="KW-0645">Protease</keyword>
<dbReference type="InterPro" id="IPR001405">
    <property type="entry name" value="UPF0758"/>
</dbReference>
<evidence type="ECO:0000256" key="1">
    <source>
        <dbReference type="ARBA" id="ARBA00022670"/>
    </source>
</evidence>
<keyword evidence="8" id="KW-1185">Reference proteome</keyword>
<proteinExistence type="predicted"/>
<evidence type="ECO:0000313" key="8">
    <source>
        <dbReference type="Proteomes" id="UP000516305"/>
    </source>
</evidence>
<dbReference type="InterPro" id="IPR037518">
    <property type="entry name" value="MPN"/>
</dbReference>
<feature type="domain" description="MPN" evidence="6">
    <location>
        <begin position="52"/>
        <end position="176"/>
    </location>
</feature>
<dbReference type="AlphaFoldDB" id="A0A7H0VBT5"/>